<feature type="transmembrane region" description="Helical" evidence="18">
    <location>
        <begin position="1747"/>
        <end position="1767"/>
    </location>
</feature>
<comment type="subcellular location">
    <subcellularLocation>
        <location evidence="1">Cell membrane</location>
        <topology evidence="1">Multi-pass membrane protein</topology>
    </subcellularLocation>
</comment>
<dbReference type="FunFam" id="1.10.287.70:FF:000093">
    <property type="entry name" value="Calcium channel subunit Cch1"/>
    <property type="match status" value="1"/>
</dbReference>
<feature type="compositionally biased region" description="Polar residues" evidence="17">
    <location>
        <begin position="232"/>
        <end position="243"/>
    </location>
</feature>
<feature type="compositionally biased region" description="Low complexity" evidence="17">
    <location>
        <begin position="37"/>
        <end position="51"/>
    </location>
</feature>
<name>A0A0L6UEK3_9BASI</name>
<feature type="compositionally biased region" description="Polar residues" evidence="17">
    <location>
        <begin position="397"/>
        <end position="409"/>
    </location>
</feature>
<keyword evidence="10 18" id="KW-1133">Transmembrane helix</keyword>
<dbReference type="GO" id="GO:0098703">
    <property type="term" value="P:calcium ion import across plasma membrane"/>
    <property type="evidence" value="ECO:0007669"/>
    <property type="project" value="TreeGrafter"/>
</dbReference>
<keyword evidence="21" id="KW-1185">Reference proteome</keyword>
<evidence type="ECO:0000256" key="1">
    <source>
        <dbReference type="ARBA" id="ARBA00004651"/>
    </source>
</evidence>
<dbReference type="Gene3D" id="1.10.287.70">
    <property type="match status" value="4"/>
</dbReference>
<protein>
    <recommendedName>
        <fullName evidence="16">Calcium-channel protein CCH1</fullName>
    </recommendedName>
</protein>
<evidence type="ECO:0000256" key="16">
    <source>
        <dbReference type="ARBA" id="ARBA00067459"/>
    </source>
</evidence>
<dbReference type="VEuPathDB" id="FungiDB:VP01_676g5"/>
<evidence type="ECO:0000256" key="18">
    <source>
        <dbReference type="SAM" id="Phobius"/>
    </source>
</evidence>
<dbReference type="PANTHER" id="PTHR45628:SF7">
    <property type="entry name" value="VOLTAGE-DEPENDENT CALCIUM CHANNEL TYPE A SUBUNIT ALPHA-1"/>
    <property type="match status" value="1"/>
</dbReference>
<feature type="transmembrane region" description="Helical" evidence="18">
    <location>
        <begin position="1444"/>
        <end position="1465"/>
    </location>
</feature>
<dbReference type="EMBL" id="LAVV01012128">
    <property type="protein sequence ID" value="KNZ46993.1"/>
    <property type="molecule type" value="Genomic_DNA"/>
</dbReference>
<keyword evidence="13" id="KW-0325">Glycoprotein</keyword>
<evidence type="ECO:0000256" key="5">
    <source>
        <dbReference type="ARBA" id="ARBA00022568"/>
    </source>
</evidence>
<feature type="transmembrane region" description="Helical" evidence="18">
    <location>
        <begin position="988"/>
        <end position="1006"/>
    </location>
</feature>
<evidence type="ECO:0000256" key="14">
    <source>
        <dbReference type="ARBA" id="ARBA00023303"/>
    </source>
</evidence>
<comment type="similarity">
    <text evidence="15">Belongs to the calcium channel alpha-1 subunit (TC 1.A.1.11) family.</text>
</comment>
<evidence type="ECO:0000256" key="7">
    <source>
        <dbReference type="ARBA" id="ARBA00022692"/>
    </source>
</evidence>
<evidence type="ECO:0000256" key="2">
    <source>
        <dbReference type="ARBA" id="ARBA00022448"/>
    </source>
</evidence>
<evidence type="ECO:0000256" key="8">
    <source>
        <dbReference type="ARBA" id="ARBA00022837"/>
    </source>
</evidence>
<feature type="domain" description="EF-hand" evidence="19">
    <location>
        <begin position="2039"/>
        <end position="2074"/>
    </location>
</feature>
<feature type="compositionally biased region" description="Polar residues" evidence="17">
    <location>
        <begin position="136"/>
        <end position="152"/>
    </location>
</feature>
<gene>
    <name evidence="20" type="ORF">VP01_676g5</name>
</gene>
<evidence type="ECO:0000256" key="10">
    <source>
        <dbReference type="ARBA" id="ARBA00022989"/>
    </source>
</evidence>
<organism evidence="20 21">
    <name type="scientific">Puccinia sorghi</name>
    <dbReference type="NCBI Taxonomy" id="27349"/>
    <lineage>
        <taxon>Eukaryota</taxon>
        <taxon>Fungi</taxon>
        <taxon>Dikarya</taxon>
        <taxon>Basidiomycota</taxon>
        <taxon>Pucciniomycotina</taxon>
        <taxon>Pucciniomycetes</taxon>
        <taxon>Pucciniales</taxon>
        <taxon>Pucciniaceae</taxon>
        <taxon>Puccinia</taxon>
    </lineage>
</organism>
<dbReference type="Proteomes" id="UP000037035">
    <property type="component" value="Unassembled WGS sequence"/>
</dbReference>
<feature type="region of interest" description="Disordered" evidence="17">
    <location>
        <begin position="333"/>
        <end position="409"/>
    </location>
</feature>
<dbReference type="PROSITE" id="PS50222">
    <property type="entry name" value="EF_HAND_2"/>
    <property type="match status" value="1"/>
</dbReference>
<keyword evidence="7 18" id="KW-0812">Transmembrane</keyword>
<feature type="transmembrane region" description="Helical" evidence="18">
    <location>
        <begin position="1782"/>
        <end position="1806"/>
    </location>
</feature>
<feature type="region of interest" description="Disordered" evidence="17">
    <location>
        <begin position="91"/>
        <end position="243"/>
    </location>
</feature>
<dbReference type="OrthoDB" id="416585at2759"/>
<feature type="compositionally biased region" description="Polar residues" evidence="17">
    <location>
        <begin position="1"/>
        <end position="36"/>
    </location>
</feature>
<keyword evidence="6" id="KW-0107">Calcium channel</keyword>
<feature type="transmembrane region" description="Helical" evidence="18">
    <location>
        <begin position="1405"/>
        <end position="1432"/>
    </location>
</feature>
<feature type="transmembrane region" description="Helical" evidence="18">
    <location>
        <begin position="1018"/>
        <end position="1036"/>
    </location>
</feature>
<keyword evidence="3" id="KW-1003">Cell membrane</keyword>
<dbReference type="FunFam" id="1.10.287.70:FF:000118">
    <property type="entry name" value="Calcium channel subunit Cch1"/>
    <property type="match status" value="1"/>
</dbReference>
<feature type="transmembrane region" description="Helical" evidence="18">
    <location>
        <begin position="1876"/>
        <end position="1895"/>
    </location>
</feature>
<dbReference type="Pfam" id="PF00520">
    <property type="entry name" value="Ion_trans"/>
    <property type="match status" value="4"/>
</dbReference>
<feature type="transmembrane region" description="Helical" evidence="18">
    <location>
        <begin position="673"/>
        <end position="690"/>
    </location>
</feature>
<dbReference type="InterPro" id="IPR002048">
    <property type="entry name" value="EF_hand_dom"/>
</dbReference>
<feature type="transmembrane region" description="Helical" evidence="18">
    <location>
        <begin position="1092"/>
        <end position="1111"/>
    </location>
</feature>
<sequence length="2273" mass="256425">MSNPVGRQSNLLNLRFINSNRTSSRNHQQSTATEPLSPSRASSSSSDSDSPNYTDFIHQDHNEAAPTPTQANHPLNTSHIDVATYVSSIRPPLSPVHQADSPAGPSSSDRFRSSSFPELDSVSPSSPTGLHRRQSKSINSTRPTAQPTNSYHPSPPIILDPSSSNSHLLSFSPSSFSKEPPNPRSQLMSDSQDSFSSTPSPPSNSYHQHQQLSQNSLSLPVYPQHPGRNHKAQSYQPNDDLAFSSSHTITHGLASTITPASVIAPVASSSSRHRLESAGNYSSPNLLFNLSVPSDPTVSPKARLKNTLSKKSTLRTATTLLRNASRRVVNLSGAEQIHDPTPPPPQPQSQRHTRPRSNTDQSTGSIELDYAGPSRPQSNSIHQPDQPRFSESDDDQQTSQNSNNRASSIRLSMNTAIPLQLKGKTLGIFGPRHPLRLGLFRLFHSGHVDPLIFLLIILDAVILTIQSSKSVWDSPRPTKGYFHTWEDWALFILFCIFTVECVARIIVSGLVLNSISWFDATPRVIKARGKGLLGRKDRSVSHLPIKKSDQMDTAWTPSPEHQYPQGGDCRREILNFSPQTPFTALDSAYPSPYGSCSAKIPLTHPSPSFACAPPSAHRFEPIRKDSFPISILSSSKPLFSQEAAPFHSGIQRQKKQLIKQTAYLRQSWNRMDFIAIVCFWISFFLATTGAEAAQQVYIFRALSVLRLMRLLTVTSGTTRILNSLKRAWPLLVNVVFFIFFAAALFSIVGVQSFKGSFDRHCVWIGEILQARKTTLSRLNLVAVNITPSLAIPRVSFITRPESCLALGKAIFVLKDNFVWFVSFPRNETGNPNNGTQSFDNVAGAAMQVVIIASANTWSNMMYSLMDAEYYASCAFFIVCLLVLNFWLLNILVAVITHTFAEIMDETKHSAFAVSSAPGITRPTETDFPSETLKLSKTQKMRLKTGWLRRLNHKLYYPWVLVVLAQFAFQASKTAFNPTWNTRLDQVESYFTIVFLVEIMLRFAGYLPHSMRLFLQSGTNLADVGLAIVTSIIQIPFIKRSVVYPWLTVFQIARFYRVIVAFPRTGNLLVRYYLFSFDHIFCLRGSLNGLVNMILFLLGINFVAAVFAAQYLRGLIPKSDSTEMTFYSMWNSFLAMYQIFSSENWTTVLYSGMAAQAPYGQAFLSGIFLSLWFLFSNFVLLQMFIAVISEGFAVAEEQKKKEQIRALINRSNPQFELPSWFKRLNPYFRASSTKSLHLHQTITLDADDLPSETVLPGKKSVVRDFLHPRDSKNHTKRKRDSLSPKSHLDHRAFVARARKAFLLDPLDGPFSDPKLPTSDLTTEERAKAEAARQMEFLSMNPSQRQEYYLTSFNEKREREAQFIKDHPTYDKVFWFISQKNHIRRFCQFLVEPSFGERIFGRPANKIGVIVFKLIVFSTILGSVIVAAIATPVYKQHYYLVHGESIYTWFNLTEGILGLAFVLEFFIKVLADGFIFTPNAYLLNTWNRIDFLVLGTLVSDITASLVYGGSTRRFTRSLKAFRALRMINLTQSMRETFYNVLILGFGNLMDASVLTVMYIVPFAVWGQNLFAGLLYGCNDSGSTISGKAQCIGEYISAPSSLEDAPPDFNFLMPRAWQNPYVYSFDSFRTAVSILFEIISQEGWIGVMTSLMSITGKDQQPQQDAAQWNAIYSLIYNLFGATVVLTLFLAVIINSFLKRSGSAFLTTEQQQWINLKKLIYLQQPSKRPKARPQDTIRDWCYKTATQKHGWWSRMMTTLYVIHVALLMTLARSNSNTPLDTYRDGAFLLLATFYLVDVVVALLGLGWISFQQNGWRVYDVIVIAGTFGTTIPTILFPGQVTNVTIQFQKFFLVAIAFKLVMKNNELNQLFQTALSSLPSIANLMGLWIVFFLVWAILFVENFSLTRAGPTSLTRYSNYQSLANALVMLAIQSTGEGWNAFMHDVSFFYTIEPPYCVSSPNFLFNDCGSPAAAYILFISWNVISMYIVLSQYYTQKKVILFLEKMLKEKKTFALYPTDMFTGLVVDNFAYVFQLFGKVKAIDREEVRRFKEAWAQVDRERTGYLTRDQFIPFFSRLTSAFDVSIYPEDLKMRNLFCYGSSSPAGGGGDTIIGDDENKTGGSRVVFTSYVNPAHVLDVGVLNSRLAKVDWNQLNERKELFNHLYQEALLTEKAGRGISFNRMMLLLAHYKLIEDEQAMQLHELLDRKATKEKIEELVKFEKIQGVLKMVVERRRFRKTRRALRELSSTSTALRELSSTSTSETHPVSRFTTTKYQVGYS</sequence>
<dbReference type="STRING" id="27349.A0A0L6UEK3"/>
<accession>A0A0L6UEK3</accession>
<evidence type="ECO:0000256" key="17">
    <source>
        <dbReference type="SAM" id="MobiDB-lite"/>
    </source>
</evidence>
<keyword evidence="12 18" id="KW-0472">Membrane</keyword>
<evidence type="ECO:0000259" key="19">
    <source>
        <dbReference type="PROSITE" id="PS50222"/>
    </source>
</evidence>
<keyword evidence="11" id="KW-0406">Ion transport</keyword>
<keyword evidence="2" id="KW-0813">Transport</keyword>
<keyword evidence="14" id="KW-0407">Ion channel</keyword>
<feature type="transmembrane region" description="Helical" evidence="18">
    <location>
        <begin position="950"/>
        <end position="968"/>
    </location>
</feature>
<dbReference type="PANTHER" id="PTHR45628">
    <property type="entry name" value="VOLTAGE-DEPENDENT CALCIUM CHANNEL TYPE A SUBUNIT ALPHA-1"/>
    <property type="match status" value="1"/>
</dbReference>
<proteinExistence type="inferred from homology"/>
<feature type="region of interest" description="Disordered" evidence="17">
    <location>
        <begin position="1"/>
        <end position="75"/>
    </location>
</feature>
<evidence type="ECO:0000256" key="4">
    <source>
        <dbReference type="ARBA" id="ARBA00022553"/>
    </source>
</evidence>
<dbReference type="SUPFAM" id="SSF81324">
    <property type="entry name" value="Voltage-gated potassium channels"/>
    <property type="match status" value="3"/>
</dbReference>
<feature type="transmembrane region" description="Helical" evidence="18">
    <location>
        <begin position="1161"/>
        <end position="1194"/>
    </location>
</feature>
<feature type="transmembrane region" description="Helical" evidence="18">
    <location>
        <begin position="1671"/>
        <end position="1694"/>
    </location>
</feature>
<evidence type="ECO:0000256" key="6">
    <source>
        <dbReference type="ARBA" id="ARBA00022673"/>
    </source>
</evidence>
<feature type="transmembrane region" description="Helical" evidence="18">
    <location>
        <begin position="1534"/>
        <end position="1558"/>
    </location>
</feature>
<dbReference type="GO" id="GO:0008331">
    <property type="term" value="F:high voltage-gated calcium channel activity"/>
    <property type="evidence" value="ECO:0007669"/>
    <property type="project" value="TreeGrafter"/>
</dbReference>
<comment type="caution">
    <text evidence="20">The sequence shown here is derived from an EMBL/GenBank/DDBJ whole genome shotgun (WGS) entry which is preliminary data.</text>
</comment>
<dbReference type="GO" id="GO:0005509">
    <property type="term" value="F:calcium ion binding"/>
    <property type="evidence" value="ECO:0007669"/>
    <property type="project" value="InterPro"/>
</dbReference>
<evidence type="ECO:0000256" key="12">
    <source>
        <dbReference type="ARBA" id="ARBA00023136"/>
    </source>
</evidence>
<evidence type="ECO:0000256" key="3">
    <source>
        <dbReference type="ARBA" id="ARBA00022475"/>
    </source>
</evidence>
<dbReference type="GO" id="GO:0005891">
    <property type="term" value="C:voltage-gated calcium channel complex"/>
    <property type="evidence" value="ECO:0007669"/>
    <property type="project" value="TreeGrafter"/>
</dbReference>
<keyword evidence="4" id="KW-0597">Phosphoprotein</keyword>
<feature type="transmembrane region" description="Helical" evidence="18">
    <location>
        <begin position="1966"/>
        <end position="1984"/>
    </location>
</feature>
<evidence type="ECO:0000256" key="9">
    <source>
        <dbReference type="ARBA" id="ARBA00022882"/>
    </source>
</evidence>
<dbReference type="InterPro" id="IPR050599">
    <property type="entry name" value="VDCC_alpha-1_subunit"/>
</dbReference>
<evidence type="ECO:0000256" key="15">
    <source>
        <dbReference type="ARBA" id="ARBA00061395"/>
    </source>
</evidence>
<keyword evidence="9" id="KW-0851">Voltage-gated channel</keyword>
<evidence type="ECO:0000256" key="11">
    <source>
        <dbReference type="ARBA" id="ARBA00023065"/>
    </source>
</evidence>
<keyword evidence="5" id="KW-0109">Calcium transport</keyword>
<keyword evidence="8" id="KW-0106">Calcium</keyword>
<feature type="region of interest" description="Disordered" evidence="17">
    <location>
        <begin position="1265"/>
        <end position="1284"/>
    </location>
</feature>
<evidence type="ECO:0000313" key="20">
    <source>
        <dbReference type="EMBL" id="KNZ46993.1"/>
    </source>
</evidence>
<feature type="transmembrane region" description="Helical" evidence="18">
    <location>
        <begin position="730"/>
        <end position="750"/>
    </location>
</feature>
<feature type="transmembrane region" description="Helical" evidence="18">
    <location>
        <begin position="869"/>
        <end position="895"/>
    </location>
</feature>
<dbReference type="InterPro" id="IPR027359">
    <property type="entry name" value="Volt_channel_dom_sf"/>
</dbReference>
<reference evidence="20 21" key="1">
    <citation type="submission" date="2015-08" db="EMBL/GenBank/DDBJ databases">
        <title>Next Generation Sequencing and Analysis of the Genome of Puccinia sorghi L Schw, the Causal Agent of Maize Common Rust.</title>
        <authorList>
            <person name="Rochi L."/>
            <person name="Burguener G."/>
            <person name="Darino M."/>
            <person name="Turjanski A."/>
            <person name="Kreff E."/>
            <person name="Dieguez M.J."/>
            <person name="Sacco F."/>
        </authorList>
    </citation>
    <scope>NUCLEOTIDE SEQUENCE [LARGE SCALE GENOMIC DNA]</scope>
    <source>
        <strain evidence="20 21">RO10H11247</strain>
    </source>
</reference>
<feature type="compositionally biased region" description="Low complexity" evidence="17">
    <location>
        <begin position="159"/>
        <end position="219"/>
    </location>
</feature>
<evidence type="ECO:0000256" key="13">
    <source>
        <dbReference type="ARBA" id="ARBA00023180"/>
    </source>
</evidence>
<dbReference type="InterPro" id="IPR005821">
    <property type="entry name" value="Ion_trans_dom"/>
</dbReference>
<evidence type="ECO:0000313" key="21">
    <source>
        <dbReference type="Proteomes" id="UP000037035"/>
    </source>
</evidence>
<dbReference type="Gene3D" id="1.20.120.350">
    <property type="entry name" value="Voltage-gated potassium channels. Chain C"/>
    <property type="match status" value="5"/>
</dbReference>
<feature type="transmembrane region" description="Helical" evidence="18">
    <location>
        <begin position="1813"/>
        <end position="1833"/>
    </location>
</feature>
<feature type="transmembrane region" description="Helical" evidence="18">
    <location>
        <begin position="488"/>
        <end position="507"/>
    </location>
</feature>